<dbReference type="OrthoDB" id="3501663at2759"/>
<proteinExistence type="predicted"/>
<dbReference type="SUPFAM" id="SSF51556">
    <property type="entry name" value="Metallo-dependent hydrolases"/>
    <property type="match status" value="1"/>
</dbReference>
<dbReference type="Gene3D" id="2.30.40.10">
    <property type="entry name" value="Urease, subunit C, domain 1"/>
    <property type="match status" value="1"/>
</dbReference>
<feature type="domain" description="Amidohydrolase 3" evidence="2">
    <location>
        <begin position="46"/>
        <end position="469"/>
    </location>
</feature>
<dbReference type="AlphaFoldDB" id="A0A150GDG2"/>
<comment type="caution">
    <text evidence="3">The sequence shown here is derived from an EMBL/GenBank/DDBJ whole genome shotgun (WGS) entry which is preliminary data.</text>
</comment>
<protein>
    <recommendedName>
        <fullName evidence="2">Amidohydrolase 3 domain-containing protein</fullName>
    </recommendedName>
</protein>
<evidence type="ECO:0000313" key="3">
    <source>
        <dbReference type="EMBL" id="KXZ47869.1"/>
    </source>
</evidence>
<evidence type="ECO:0000256" key="1">
    <source>
        <dbReference type="SAM" id="MobiDB-lite"/>
    </source>
</evidence>
<sequence>MLVRRGAVLAVGSEEDVRSALAEAISQMATEAGVAVAGMEGVMEHDLEGRFVMPGFVDAHVHVIPGGMALGRVDLRGAASRQQLLQRVAAVAGRLGPGEWVLGGQWDEGEWGGELPTAEWLDEVCGDLPAYLTRHDLHLGLANSAALAMAGIGTETPDPEGGIIDRHPGTGRPTGLLRERAMNLMAAVIPEASRAERRAALAAAARLALSRGVTTLEVYMPAAEEGSLPVRIYTHVPLPTWQRLKQWQLAHGWAHPSGRLFWGGVKEFADGSLGSRTALMWQPYSDVDPNSPYARGQHVLEPQKLRELAAAAIGAGLQVSIHAIGDRAVDEVVAAYEAALDAVLDREEGGELAAGGDGGHGQGAGREARRRMLGQRLRLRIEHVQHLSGDANATIAMARNGITPVPNPPHLLTDAAMLQPRLGKDRAARAFAFGSLVASGLRPAFASDWPVVDLQPWTSVYGAVHRTTPPLGVACAMLRALPAWARFDVTGVQSGLACASRGYDSSQERKPPASSSSSAASSSLPPPPSSSLAAPKPLGEAIEPPQGGHAAAGCAAEALEEWPSPVAAEQRLSLDAALLGHTSWAAASVGLEQYVGSLAPGRRADFVEVGGQLAEADAVGALRVSEGGLRRCLPVVTRTWLDGELAYDLLQV</sequence>
<dbReference type="Proteomes" id="UP000075714">
    <property type="component" value="Unassembled WGS sequence"/>
</dbReference>
<dbReference type="STRING" id="33097.A0A150GDG2"/>
<dbReference type="PANTHER" id="PTHR22642:SF2">
    <property type="entry name" value="PROTEIN LONG AFTER FAR-RED 3"/>
    <property type="match status" value="1"/>
</dbReference>
<dbReference type="CDD" id="cd01300">
    <property type="entry name" value="YtcJ_like"/>
    <property type="match status" value="1"/>
</dbReference>
<dbReference type="InterPro" id="IPR032466">
    <property type="entry name" value="Metal_Hydrolase"/>
</dbReference>
<dbReference type="GO" id="GO:0016810">
    <property type="term" value="F:hydrolase activity, acting on carbon-nitrogen (but not peptide) bonds"/>
    <property type="evidence" value="ECO:0007669"/>
    <property type="project" value="InterPro"/>
</dbReference>
<dbReference type="Gene3D" id="3.20.20.140">
    <property type="entry name" value="Metal-dependent hydrolases"/>
    <property type="match status" value="1"/>
</dbReference>
<dbReference type="EMBL" id="LSYV01000033">
    <property type="protein sequence ID" value="KXZ47869.1"/>
    <property type="molecule type" value="Genomic_DNA"/>
</dbReference>
<dbReference type="Pfam" id="PF07969">
    <property type="entry name" value="Amidohydro_3"/>
    <property type="match status" value="1"/>
</dbReference>
<reference evidence="4" key="1">
    <citation type="journal article" date="2016" name="Nat. Commun.">
        <title>The Gonium pectorale genome demonstrates co-option of cell cycle regulation during the evolution of multicellularity.</title>
        <authorList>
            <person name="Hanschen E.R."/>
            <person name="Marriage T.N."/>
            <person name="Ferris P.J."/>
            <person name="Hamaji T."/>
            <person name="Toyoda A."/>
            <person name="Fujiyama A."/>
            <person name="Neme R."/>
            <person name="Noguchi H."/>
            <person name="Minakuchi Y."/>
            <person name="Suzuki M."/>
            <person name="Kawai-Toyooka H."/>
            <person name="Smith D.R."/>
            <person name="Sparks H."/>
            <person name="Anderson J."/>
            <person name="Bakaric R."/>
            <person name="Luria V."/>
            <person name="Karger A."/>
            <person name="Kirschner M.W."/>
            <person name="Durand P.M."/>
            <person name="Michod R.E."/>
            <person name="Nozaki H."/>
            <person name="Olson B.J."/>
        </authorList>
    </citation>
    <scope>NUCLEOTIDE SEQUENCE [LARGE SCALE GENOMIC DNA]</scope>
    <source>
        <strain evidence="4">NIES-2863</strain>
    </source>
</reference>
<gene>
    <name evidence="3" type="ORF">GPECTOR_32g482</name>
</gene>
<accession>A0A150GDG2</accession>
<dbReference type="PANTHER" id="PTHR22642">
    <property type="entry name" value="IMIDAZOLONEPROPIONASE"/>
    <property type="match status" value="1"/>
</dbReference>
<organism evidence="3 4">
    <name type="scientific">Gonium pectorale</name>
    <name type="common">Green alga</name>
    <dbReference type="NCBI Taxonomy" id="33097"/>
    <lineage>
        <taxon>Eukaryota</taxon>
        <taxon>Viridiplantae</taxon>
        <taxon>Chlorophyta</taxon>
        <taxon>core chlorophytes</taxon>
        <taxon>Chlorophyceae</taxon>
        <taxon>CS clade</taxon>
        <taxon>Chlamydomonadales</taxon>
        <taxon>Volvocaceae</taxon>
        <taxon>Gonium</taxon>
    </lineage>
</organism>
<feature type="region of interest" description="Disordered" evidence="1">
    <location>
        <begin position="501"/>
        <end position="550"/>
    </location>
</feature>
<keyword evidence="4" id="KW-1185">Reference proteome</keyword>
<name>A0A150GDG2_GONPE</name>
<dbReference type="InterPro" id="IPR013108">
    <property type="entry name" value="Amidohydro_3"/>
</dbReference>
<evidence type="ECO:0000313" key="4">
    <source>
        <dbReference type="Proteomes" id="UP000075714"/>
    </source>
</evidence>
<feature type="compositionally biased region" description="Low complexity" evidence="1">
    <location>
        <begin position="512"/>
        <end position="523"/>
    </location>
</feature>
<evidence type="ECO:0000259" key="2">
    <source>
        <dbReference type="Pfam" id="PF07969"/>
    </source>
</evidence>
<dbReference type="InterPro" id="IPR033932">
    <property type="entry name" value="YtcJ-like"/>
</dbReference>
<dbReference type="InterPro" id="IPR011059">
    <property type="entry name" value="Metal-dep_hydrolase_composite"/>
</dbReference>
<dbReference type="Gene3D" id="3.10.310.70">
    <property type="match status" value="1"/>
</dbReference>
<dbReference type="SUPFAM" id="SSF51338">
    <property type="entry name" value="Composite domain of metallo-dependent hydrolases"/>
    <property type="match status" value="1"/>
</dbReference>